<evidence type="ECO:0000313" key="5">
    <source>
        <dbReference type="Proteomes" id="UP001304419"/>
    </source>
</evidence>
<dbReference type="Proteomes" id="UP001304419">
    <property type="component" value="Chromosome 1"/>
</dbReference>
<dbReference type="EMBL" id="WEIA01000026">
    <property type="protein sequence ID" value="NLR24233.1"/>
    <property type="molecule type" value="Genomic_DNA"/>
</dbReference>
<evidence type="ECO:0000256" key="1">
    <source>
        <dbReference type="SAM" id="Phobius"/>
    </source>
</evidence>
<protein>
    <submittedName>
        <fullName evidence="3">BPSS1780 family membrane protein</fullName>
    </submittedName>
</protein>
<gene>
    <name evidence="2" type="ORF">F9Y85_23545</name>
    <name evidence="3" type="ORF">R5H13_13695</name>
</gene>
<reference evidence="2" key="1">
    <citation type="submission" date="2019-10" db="EMBL/GenBank/DDBJ databases">
        <authorList>
            <person name="Paulsen S."/>
        </authorList>
    </citation>
    <scope>NUCLEOTIDE SEQUENCE</scope>
    <source>
        <strain evidence="2">LMG 19692</strain>
    </source>
</reference>
<dbReference type="Proteomes" id="UP000646877">
    <property type="component" value="Unassembled WGS sequence"/>
</dbReference>
<accession>A0A8I2KSL1</accession>
<dbReference type="AlphaFoldDB" id="A0A8I2KSL1"/>
<evidence type="ECO:0000313" key="3">
    <source>
        <dbReference type="EMBL" id="WOX27703.1"/>
    </source>
</evidence>
<keyword evidence="1" id="KW-0472">Membrane</keyword>
<dbReference type="RefSeq" id="WP_039493584.1">
    <property type="nucleotide sequence ID" value="NZ_CBCSDF010000004.1"/>
</dbReference>
<dbReference type="EMBL" id="CP137578">
    <property type="protein sequence ID" value="WOX27703.1"/>
    <property type="molecule type" value="Genomic_DNA"/>
</dbReference>
<feature type="transmembrane region" description="Helical" evidence="1">
    <location>
        <begin position="50"/>
        <end position="70"/>
    </location>
</feature>
<keyword evidence="1" id="KW-0812">Transmembrane</keyword>
<feature type="transmembrane region" description="Helical" evidence="1">
    <location>
        <begin position="139"/>
        <end position="169"/>
    </location>
</feature>
<keyword evidence="5" id="KW-1185">Reference proteome</keyword>
<feature type="transmembrane region" description="Helical" evidence="1">
    <location>
        <begin position="217"/>
        <end position="239"/>
    </location>
</feature>
<feature type="transmembrane region" description="Helical" evidence="1">
    <location>
        <begin position="100"/>
        <end position="119"/>
    </location>
</feature>
<evidence type="ECO:0000313" key="2">
    <source>
        <dbReference type="EMBL" id="NLR24233.1"/>
    </source>
</evidence>
<keyword evidence="1" id="KW-1133">Transmembrane helix</keyword>
<dbReference type="InterPro" id="IPR047798">
    <property type="entry name" value="BPSS1780-like"/>
</dbReference>
<organism evidence="2 4">
    <name type="scientific">Pseudoalteromonas maricaloris</name>
    <dbReference type="NCBI Taxonomy" id="184924"/>
    <lineage>
        <taxon>Bacteria</taxon>
        <taxon>Pseudomonadati</taxon>
        <taxon>Pseudomonadota</taxon>
        <taxon>Gammaproteobacteria</taxon>
        <taxon>Alteromonadales</taxon>
        <taxon>Pseudoalteromonadaceae</taxon>
        <taxon>Pseudoalteromonas</taxon>
    </lineage>
</organism>
<proteinExistence type="predicted"/>
<reference evidence="3 5" key="2">
    <citation type="submission" date="2023-10" db="EMBL/GenBank/DDBJ databases">
        <title>To unveil natural product biosynthetic capacity in Pseudoalteromonas.</title>
        <authorList>
            <person name="Wang J."/>
        </authorList>
    </citation>
    <scope>NUCLEOTIDE SEQUENCE [LARGE SCALE GENOMIC DNA]</scope>
    <source>
        <strain evidence="3 5">DSM 15914</strain>
    </source>
</reference>
<sequence length="265" mass="28963">MSTPIRTFKASMGVQWLKAGWAIFKTQPMTFMLMYIFMAVVSLLPLFAPIFHIIAALSGPFLSAGFYLAVINKQINKPIKLADIFEPFAAKGRRLHLFRVGIYQMAGALLLTMVAGVLFSDVATALESVGPNTDPNELIGLIASNISFAEVAVFVIAQSVIMMAFAFVVPQVFFQGEKRIFHAMKCSLAAFYHNMAALSIYGLVVAALIVASIPLSMIPAIIIMPVAMIGFFVSFQAMFMPIIVEKKENDENANISQSDSGRFDA</sequence>
<name>A0A8I2KSL1_9GAMM</name>
<dbReference type="NCBIfam" id="NF041043">
    <property type="entry name" value="BPSS1780_fam"/>
    <property type="match status" value="1"/>
</dbReference>
<evidence type="ECO:0000313" key="4">
    <source>
        <dbReference type="Proteomes" id="UP000646877"/>
    </source>
</evidence>
<feature type="transmembrane region" description="Helical" evidence="1">
    <location>
        <begin position="21"/>
        <end position="44"/>
    </location>
</feature>
<feature type="transmembrane region" description="Helical" evidence="1">
    <location>
        <begin position="190"/>
        <end position="211"/>
    </location>
</feature>